<evidence type="ECO:0000256" key="2">
    <source>
        <dbReference type="ARBA" id="ARBA00022670"/>
    </source>
</evidence>
<dbReference type="SUPFAM" id="SSF54897">
    <property type="entry name" value="Protease propeptides/inhibitors"/>
    <property type="match status" value="1"/>
</dbReference>
<dbReference type="Gene3D" id="3.30.70.80">
    <property type="entry name" value="Peptidase S8 propeptide/proteinase inhibitor I9"/>
    <property type="match status" value="1"/>
</dbReference>
<dbReference type="PROSITE" id="PS00138">
    <property type="entry name" value="SUBTILASE_SER"/>
    <property type="match status" value="1"/>
</dbReference>
<evidence type="ECO:0000313" key="10">
    <source>
        <dbReference type="EMBL" id="MBD8013334.1"/>
    </source>
</evidence>
<feature type="domain" description="SLH" evidence="9">
    <location>
        <begin position="496"/>
        <end position="550"/>
    </location>
</feature>
<dbReference type="PANTHER" id="PTHR43806">
    <property type="entry name" value="PEPTIDASE S8"/>
    <property type="match status" value="1"/>
</dbReference>
<feature type="active site" description="Charge relay system" evidence="6">
    <location>
        <position position="158"/>
    </location>
</feature>
<evidence type="ECO:0000256" key="6">
    <source>
        <dbReference type="PROSITE-ProRule" id="PRU01240"/>
    </source>
</evidence>
<dbReference type="CDD" id="cd07477">
    <property type="entry name" value="Peptidases_S8_Subtilisin_subset"/>
    <property type="match status" value="1"/>
</dbReference>
<dbReference type="InterPro" id="IPR015500">
    <property type="entry name" value="Peptidase_S8_subtilisin-rel"/>
</dbReference>
<sequence>MNKLSAIAISAILLSGLSATHAAAAETSNESERVIISFNEEIDYKLLEEMGAEIHEEFDSISAVSVTLPEEGMIQSASNESSIEYIEENSEVRAAAQTTTWGYRAIKANTASKLGYTGKGVKIAIIDSGINAKHPDLKVAGGISKVENSRHDTDSNGHGTHVAGVIGALNNSIGTVGVAPDAKLYSVKVLSANGVGTLEGVVAGIQWAIDQKVDIINMSLTTINDDKVLRDITKKAYDAGIVVVAASGNERRTGVFNDVLFPARFPSVIAVGSVSKFNQLSYFSNYGASQELVAPGEDILSSFVDAKTTTQEDYAVSEGTSVAAPFAAGTFAQYMEAYPHLTNKQLRETVKRSATDLGVKGRDNTFGNGLVQSLQTKAALYPDMKLNAWYTAPIKSIFDRGLTNGFPDGTYRPNDTITRAEAVTMLGRALKLDKSNKNHRFTDVPKDSYAAGYINSAYERGYITGVSAKSFRPNDPIKRGDMALIIQAAFKLSGTQQTGFKDVPKSMYYYDAIQAAYSNNVVKGYKDNTFRPKNPITRAENAEIMSNALK</sequence>
<evidence type="ECO:0000256" key="5">
    <source>
        <dbReference type="ARBA" id="ARBA00022825"/>
    </source>
</evidence>
<dbReference type="InterPro" id="IPR023828">
    <property type="entry name" value="Peptidase_S8_Ser-AS"/>
</dbReference>
<dbReference type="PANTHER" id="PTHR43806:SF11">
    <property type="entry name" value="CEREVISIN-RELATED"/>
    <property type="match status" value="1"/>
</dbReference>
<dbReference type="Gene3D" id="3.40.50.200">
    <property type="entry name" value="Peptidase S8/S53 domain"/>
    <property type="match status" value="1"/>
</dbReference>
<feature type="domain" description="SLH" evidence="9">
    <location>
        <begin position="377"/>
        <end position="440"/>
    </location>
</feature>
<dbReference type="PROSITE" id="PS51272">
    <property type="entry name" value="SLH"/>
    <property type="match status" value="3"/>
</dbReference>
<dbReference type="RefSeq" id="WP_191713587.1">
    <property type="nucleotide sequence ID" value="NZ_JACSPU010000001.1"/>
</dbReference>
<dbReference type="InterPro" id="IPR000209">
    <property type="entry name" value="Peptidase_S8/S53_dom"/>
</dbReference>
<dbReference type="InterPro" id="IPR037045">
    <property type="entry name" value="S8pro/Inhibitor_I9_sf"/>
</dbReference>
<dbReference type="InterPro" id="IPR050131">
    <property type="entry name" value="Peptidase_S8_subtilisin-like"/>
</dbReference>
<reference evidence="10 11" key="1">
    <citation type="submission" date="2020-08" db="EMBL/GenBank/DDBJ databases">
        <title>A Genomic Blueprint of the Chicken Gut Microbiome.</title>
        <authorList>
            <person name="Gilroy R."/>
            <person name="Ravi A."/>
            <person name="Getino M."/>
            <person name="Pursley I."/>
            <person name="Horton D.L."/>
            <person name="Alikhan N.-F."/>
            <person name="Baker D."/>
            <person name="Gharbi K."/>
            <person name="Hall N."/>
            <person name="Watson M."/>
            <person name="Adriaenssens E.M."/>
            <person name="Foster-Nyarko E."/>
            <person name="Jarju S."/>
            <person name="Secka A."/>
            <person name="Antonio M."/>
            <person name="Oren A."/>
            <person name="Chaudhuri R."/>
            <person name="La Ragione R.M."/>
            <person name="Hildebrand F."/>
            <person name="Pallen M.J."/>
        </authorList>
    </citation>
    <scope>NUCLEOTIDE SEQUENCE [LARGE SCALE GENOMIC DNA]</scope>
    <source>
        <strain evidence="10 11">Sa1BUA13</strain>
    </source>
</reference>
<keyword evidence="4 6" id="KW-0378">Hydrolase</keyword>
<dbReference type="PRINTS" id="PR00723">
    <property type="entry name" value="SUBTILISIN"/>
</dbReference>
<evidence type="ECO:0000256" key="1">
    <source>
        <dbReference type="ARBA" id="ARBA00011073"/>
    </source>
</evidence>
<feature type="chain" id="PRO_5045046971" evidence="8">
    <location>
        <begin position="25"/>
        <end position="550"/>
    </location>
</feature>
<dbReference type="Proteomes" id="UP000658980">
    <property type="component" value="Unassembled WGS sequence"/>
</dbReference>
<dbReference type="EMBL" id="JACSPU010000001">
    <property type="protein sequence ID" value="MBD8013334.1"/>
    <property type="molecule type" value="Genomic_DNA"/>
</dbReference>
<evidence type="ECO:0000313" key="11">
    <source>
        <dbReference type="Proteomes" id="UP000658980"/>
    </source>
</evidence>
<dbReference type="PROSITE" id="PS00137">
    <property type="entry name" value="SUBTILASE_HIS"/>
    <property type="match status" value="1"/>
</dbReference>
<evidence type="ECO:0000259" key="9">
    <source>
        <dbReference type="PROSITE" id="PS51272"/>
    </source>
</evidence>
<keyword evidence="11" id="KW-1185">Reference proteome</keyword>
<dbReference type="PROSITE" id="PS00136">
    <property type="entry name" value="SUBTILASE_ASP"/>
    <property type="match status" value="1"/>
</dbReference>
<protein>
    <submittedName>
        <fullName evidence="10">S8 family serine peptidase</fullName>
    </submittedName>
</protein>
<dbReference type="Pfam" id="PF00082">
    <property type="entry name" value="Peptidase_S8"/>
    <property type="match status" value="1"/>
</dbReference>
<evidence type="ECO:0000256" key="3">
    <source>
        <dbReference type="ARBA" id="ARBA00022723"/>
    </source>
</evidence>
<evidence type="ECO:0000256" key="8">
    <source>
        <dbReference type="SAM" id="SignalP"/>
    </source>
</evidence>
<dbReference type="InterPro" id="IPR034202">
    <property type="entry name" value="Subtilisin_Carlsberg-like"/>
</dbReference>
<dbReference type="InterPro" id="IPR001119">
    <property type="entry name" value="SLH_dom"/>
</dbReference>
<comment type="caution">
    <text evidence="10">The sequence shown here is derived from an EMBL/GenBank/DDBJ whole genome shotgun (WGS) entry which is preliminary data.</text>
</comment>
<dbReference type="InterPro" id="IPR023827">
    <property type="entry name" value="Peptidase_S8_Asp-AS"/>
</dbReference>
<keyword evidence="8" id="KW-0732">Signal</keyword>
<keyword evidence="3" id="KW-0479">Metal-binding</keyword>
<dbReference type="SUPFAM" id="SSF52743">
    <property type="entry name" value="Subtilisin-like"/>
    <property type="match status" value="1"/>
</dbReference>
<evidence type="ECO:0000256" key="4">
    <source>
        <dbReference type="ARBA" id="ARBA00022801"/>
    </source>
</evidence>
<comment type="similarity">
    <text evidence="1 6 7">Belongs to the peptidase S8 family.</text>
</comment>
<name>A0ABR8W8J8_9BACL</name>
<feature type="active site" description="Charge relay system" evidence="6">
    <location>
        <position position="321"/>
    </location>
</feature>
<accession>A0ABR8W8J8</accession>
<dbReference type="InterPro" id="IPR036852">
    <property type="entry name" value="Peptidase_S8/S53_dom_sf"/>
</dbReference>
<feature type="active site" description="Charge relay system" evidence="6">
    <location>
        <position position="127"/>
    </location>
</feature>
<feature type="signal peptide" evidence="8">
    <location>
        <begin position="1"/>
        <end position="24"/>
    </location>
</feature>
<keyword evidence="2 6" id="KW-0645">Protease</keyword>
<keyword evidence="5 6" id="KW-0720">Serine protease</keyword>
<feature type="domain" description="SLH" evidence="9">
    <location>
        <begin position="441"/>
        <end position="495"/>
    </location>
</feature>
<organism evidence="10 11">
    <name type="scientific">Planococcus wigleyi</name>
    <dbReference type="NCBI Taxonomy" id="2762216"/>
    <lineage>
        <taxon>Bacteria</taxon>
        <taxon>Bacillati</taxon>
        <taxon>Bacillota</taxon>
        <taxon>Bacilli</taxon>
        <taxon>Bacillales</taxon>
        <taxon>Caryophanaceae</taxon>
        <taxon>Planococcus</taxon>
    </lineage>
</organism>
<dbReference type="Pfam" id="PF00395">
    <property type="entry name" value="SLH"/>
    <property type="match status" value="3"/>
</dbReference>
<evidence type="ECO:0000256" key="7">
    <source>
        <dbReference type="RuleBase" id="RU003355"/>
    </source>
</evidence>
<proteinExistence type="inferred from homology"/>
<dbReference type="PROSITE" id="PS51892">
    <property type="entry name" value="SUBTILASE"/>
    <property type="match status" value="1"/>
</dbReference>
<dbReference type="InterPro" id="IPR022398">
    <property type="entry name" value="Peptidase_S8_His-AS"/>
</dbReference>
<gene>
    <name evidence="10" type="ORF">H9630_00775</name>
</gene>